<comment type="caution">
    <text evidence="3">The sequence shown here is derived from an EMBL/GenBank/DDBJ whole genome shotgun (WGS) entry which is preliminary data.</text>
</comment>
<evidence type="ECO:0000256" key="1">
    <source>
        <dbReference type="ARBA" id="ARBA00006484"/>
    </source>
</evidence>
<accession>A0A833L2N7</accession>
<dbReference type="AlphaFoldDB" id="A0A833L2N7"/>
<sequence length="260" mass="27925">MELALKGKNALVTGGSHGIGRAIALALAEEGCNVGICARRPELVNAVKKEIEAKGVKALGLIGDAMVLADIENIMEHFIRQLGTIHILINNVGGGGRWGKESIEETDDKVWQEVFSKNALAAARFTVKALPYMRKQKWGRVVTISSLCGRETGGRPWYSAAKSSEIAIMKTLSSKPELARDGITFNTIVPGTIMIPDTGWDEARKKDPEGFKRLADKQFPLGRPGTPEEVAHVVAFICSEKASLVNGATITVDGGEGKAF</sequence>
<evidence type="ECO:0000256" key="2">
    <source>
        <dbReference type="ARBA" id="ARBA00023002"/>
    </source>
</evidence>
<dbReference type="InterPro" id="IPR002347">
    <property type="entry name" value="SDR_fam"/>
</dbReference>
<dbReference type="Proteomes" id="UP000488506">
    <property type="component" value="Unassembled WGS sequence"/>
</dbReference>
<dbReference type="GO" id="GO:0016491">
    <property type="term" value="F:oxidoreductase activity"/>
    <property type="evidence" value="ECO:0007669"/>
    <property type="project" value="UniProtKB-KW"/>
</dbReference>
<reference evidence="3 4" key="1">
    <citation type="submission" date="2019-12" db="EMBL/GenBank/DDBJ databases">
        <authorList>
            <person name="Wolfe R."/>
            <person name="Danczak R."/>
            <person name="Wilkins M."/>
        </authorList>
    </citation>
    <scope>NUCLEOTIDE SEQUENCE [LARGE SCALE GENOMIC DNA]</scope>
    <source>
        <strain evidence="3">X2_MaxBin.013</strain>
    </source>
</reference>
<organism evidence="3 4">
    <name type="scientific">Candidatus Saganbacteria bacterium</name>
    <dbReference type="NCBI Taxonomy" id="2575572"/>
    <lineage>
        <taxon>Bacteria</taxon>
        <taxon>Bacillati</taxon>
        <taxon>Saganbacteria</taxon>
    </lineage>
</organism>
<dbReference type="FunFam" id="3.40.50.720:FF:000084">
    <property type="entry name" value="Short-chain dehydrogenase reductase"/>
    <property type="match status" value="1"/>
</dbReference>
<evidence type="ECO:0000313" key="3">
    <source>
        <dbReference type="EMBL" id="KAF0135246.1"/>
    </source>
</evidence>
<dbReference type="EMBL" id="WPAF01000001">
    <property type="protein sequence ID" value="KAF0135246.1"/>
    <property type="molecule type" value="Genomic_DNA"/>
</dbReference>
<evidence type="ECO:0000313" key="4">
    <source>
        <dbReference type="Proteomes" id="UP000488506"/>
    </source>
</evidence>
<proteinExistence type="inferred from homology"/>
<dbReference type="InterPro" id="IPR050259">
    <property type="entry name" value="SDR"/>
</dbReference>
<gene>
    <name evidence="3" type="ORF">FD145_72</name>
</gene>
<dbReference type="PRINTS" id="PR00080">
    <property type="entry name" value="SDRFAMILY"/>
</dbReference>
<dbReference type="PRINTS" id="PR00081">
    <property type="entry name" value="GDHRDH"/>
</dbReference>
<dbReference type="PANTHER" id="PTHR42879">
    <property type="entry name" value="3-OXOACYL-(ACYL-CARRIER-PROTEIN) REDUCTASE"/>
    <property type="match status" value="1"/>
</dbReference>
<dbReference type="Gene3D" id="3.40.50.720">
    <property type="entry name" value="NAD(P)-binding Rossmann-like Domain"/>
    <property type="match status" value="1"/>
</dbReference>
<name>A0A833L2N7_UNCSA</name>
<protein>
    <submittedName>
        <fullName evidence="3">3-oxoacyl-acyl-carrier protein reductase</fullName>
    </submittedName>
</protein>
<keyword evidence="2" id="KW-0560">Oxidoreductase</keyword>
<comment type="similarity">
    <text evidence="1">Belongs to the short-chain dehydrogenases/reductases (SDR) family.</text>
</comment>
<dbReference type="InterPro" id="IPR036291">
    <property type="entry name" value="NAD(P)-bd_dom_sf"/>
</dbReference>
<dbReference type="Pfam" id="PF13561">
    <property type="entry name" value="adh_short_C2"/>
    <property type="match status" value="1"/>
</dbReference>
<dbReference type="SUPFAM" id="SSF51735">
    <property type="entry name" value="NAD(P)-binding Rossmann-fold domains"/>
    <property type="match status" value="1"/>
</dbReference>